<dbReference type="InterPro" id="IPR011765">
    <property type="entry name" value="Pept_M16_N"/>
</dbReference>
<evidence type="ECO:0000259" key="2">
    <source>
        <dbReference type="Pfam" id="PF00675"/>
    </source>
</evidence>
<dbReference type="Pfam" id="PF05193">
    <property type="entry name" value="Peptidase_M16_C"/>
    <property type="match status" value="1"/>
</dbReference>
<dbReference type="SUPFAM" id="SSF63411">
    <property type="entry name" value="LuxS/MPP-like metallohydrolase"/>
    <property type="match status" value="2"/>
</dbReference>
<evidence type="ECO:0000313" key="5">
    <source>
        <dbReference type="Proteomes" id="UP000528322"/>
    </source>
</evidence>
<dbReference type="RefSeq" id="WP_183732098.1">
    <property type="nucleotide sequence ID" value="NZ_JACHID010000008.1"/>
</dbReference>
<feature type="domain" description="Peptidase M16 C-terminal" evidence="3">
    <location>
        <begin position="187"/>
        <end position="362"/>
    </location>
</feature>
<dbReference type="Proteomes" id="UP000528322">
    <property type="component" value="Unassembled WGS sequence"/>
</dbReference>
<proteinExistence type="predicted"/>
<dbReference type="InterPro" id="IPR007863">
    <property type="entry name" value="Peptidase_M16_C"/>
</dbReference>
<dbReference type="Pfam" id="PF00675">
    <property type="entry name" value="Peptidase_M16"/>
    <property type="match status" value="1"/>
</dbReference>
<accession>A0A7W7Y580</accession>
<dbReference type="PANTHER" id="PTHR11851">
    <property type="entry name" value="METALLOPROTEASE"/>
    <property type="match status" value="1"/>
</dbReference>
<dbReference type="AlphaFoldDB" id="A0A7W7Y580"/>
<dbReference type="EMBL" id="JACHID010000008">
    <property type="protein sequence ID" value="MBB5022134.1"/>
    <property type="molecule type" value="Genomic_DNA"/>
</dbReference>
<gene>
    <name evidence="4" type="ORF">HNR37_001462</name>
</gene>
<evidence type="ECO:0000313" key="4">
    <source>
        <dbReference type="EMBL" id="MBB5022134.1"/>
    </source>
</evidence>
<dbReference type="PANTHER" id="PTHR11851:SF224">
    <property type="entry name" value="PROCESSING PROTEASE"/>
    <property type="match status" value="1"/>
</dbReference>
<feature type="domain" description="Peptidase M16 N-terminal" evidence="2">
    <location>
        <begin position="38"/>
        <end position="173"/>
    </location>
</feature>
<evidence type="ECO:0000259" key="3">
    <source>
        <dbReference type="Pfam" id="PF05193"/>
    </source>
</evidence>
<feature type="chain" id="PRO_5031465357" evidence="1">
    <location>
        <begin position="21"/>
        <end position="432"/>
    </location>
</feature>
<protein>
    <submittedName>
        <fullName evidence="4">Putative Zn-dependent peptidase</fullName>
    </submittedName>
</protein>
<dbReference type="GO" id="GO:0046872">
    <property type="term" value="F:metal ion binding"/>
    <property type="evidence" value="ECO:0007669"/>
    <property type="project" value="InterPro"/>
</dbReference>
<dbReference type="InterPro" id="IPR050361">
    <property type="entry name" value="MPP/UQCRC_Complex"/>
</dbReference>
<dbReference type="Gene3D" id="3.30.830.10">
    <property type="entry name" value="Metalloenzyme, LuxS/M16 peptidase-like"/>
    <property type="match status" value="2"/>
</dbReference>
<dbReference type="InterPro" id="IPR011249">
    <property type="entry name" value="Metalloenz_LuxS/M16"/>
</dbReference>
<reference evidence="4 5" key="1">
    <citation type="submission" date="2020-08" db="EMBL/GenBank/DDBJ databases">
        <title>Genomic Encyclopedia of Type Strains, Phase IV (KMG-IV): sequencing the most valuable type-strain genomes for metagenomic binning, comparative biology and taxonomic classification.</title>
        <authorList>
            <person name="Goeker M."/>
        </authorList>
    </citation>
    <scope>NUCLEOTIDE SEQUENCE [LARGE SCALE GENOMIC DNA]</scope>
    <source>
        <strain evidence="4 5">DSM 22071</strain>
    </source>
</reference>
<feature type="signal peptide" evidence="1">
    <location>
        <begin position="1"/>
        <end position="20"/>
    </location>
</feature>
<sequence length="432" mass="47346">MIKRLLCIALLLALPLSAVASSQDLQRFSLANGLEVLILPDHTLPIVSLGFYIPGGVVAQEVDNSAAHITYTLLSEGTHSYSKQDIHAAEDRGGSIETFARQRTGVIRATVHRDDAQTSLSALISMHQEPLLPAQRLDVVKNQTQAAIANRQAVAARHAAYLFQQSLYQSTPLAFATQGQSDLTAQLTREQVQAYHQQAIRITDGTVFVAAGDVDESLVEHITARLEQLPARQLEGVEPFSTFADNSPLDEKHSASTQQAHVFLRYPAPPADDHCFAPMHIASTALGGGMGSRLFRELREEQGLAYSVSASMGVTVANPGMRVSIGTAPGNITEALSGMERQVKRLFREQLTENELERARNYLLGNHLLSRETVGDRVLHQAIHTLMGLSHSYDEDSIKALEEVDLNQIQDCARQWLADAKPDRFVYGEPSE</sequence>
<name>A0A7W7Y580_9BACT</name>
<comment type="caution">
    <text evidence="4">The sequence shown here is derived from an EMBL/GenBank/DDBJ whole genome shotgun (WGS) entry which is preliminary data.</text>
</comment>
<keyword evidence="5" id="KW-1185">Reference proteome</keyword>
<keyword evidence="1" id="KW-0732">Signal</keyword>
<evidence type="ECO:0000256" key="1">
    <source>
        <dbReference type="SAM" id="SignalP"/>
    </source>
</evidence>
<organism evidence="4 5">
    <name type="scientific">Desulfurispira natronophila</name>
    <dbReference type="NCBI Taxonomy" id="682562"/>
    <lineage>
        <taxon>Bacteria</taxon>
        <taxon>Pseudomonadati</taxon>
        <taxon>Chrysiogenota</taxon>
        <taxon>Chrysiogenia</taxon>
        <taxon>Chrysiogenales</taxon>
        <taxon>Chrysiogenaceae</taxon>
        <taxon>Desulfurispira</taxon>
    </lineage>
</organism>